<reference evidence="3" key="1">
    <citation type="submission" date="2021-12" db="EMBL/GenBank/DDBJ databases">
        <title>Prevalence of phenicol resistance gene fexA in Campylobacter isolated from poultry supply chain.</title>
        <authorList>
            <person name="Tang B."/>
            <person name="Zheng X."/>
            <person name="Lin J."/>
            <person name="Lin R."/>
            <person name="Yang H."/>
            <person name="Shen Z."/>
            <person name="Xia F."/>
        </authorList>
    </citation>
    <scope>NUCLEOTIDE SEQUENCE</scope>
    <source>
        <strain evidence="3">CJHN2011004</strain>
    </source>
</reference>
<dbReference type="InterPro" id="IPR013785">
    <property type="entry name" value="Aldolase_TIM"/>
</dbReference>
<dbReference type="PANTHER" id="PTHR11911">
    <property type="entry name" value="INOSINE-5-MONOPHOSPHATE DEHYDROGENASE RELATED"/>
    <property type="match status" value="1"/>
</dbReference>
<comment type="caution">
    <text evidence="3">The sequence shown here is derived from an EMBL/GenBank/DDBJ whole genome shotgun (WGS) entry which is preliminary data.</text>
</comment>
<accession>A0AAW5EJ94</accession>
<dbReference type="GO" id="GO:0006183">
    <property type="term" value="P:GTP biosynthetic process"/>
    <property type="evidence" value="ECO:0007669"/>
    <property type="project" value="TreeGrafter"/>
</dbReference>
<dbReference type="GO" id="GO:0003938">
    <property type="term" value="F:IMP dehydrogenase activity"/>
    <property type="evidence" value="ECO:0007669"/>
    <property type="project" value="UniProtKB-EC"/>
</dbReference>
<dbReference type="InterPro" id="IPR005990">
    <property type="entry name" value="IMP_DH"/>
</dbReference>
<dbReference type="InterPro" id="IPR001093">
    <property type="entry name" value="IMP_DH_GMPRt"/>
</dbReference>
<keyword evidence="3" id="KW-0560">Oxidoreductase</keyword>
<dbReference type="EC" id="1.1.1.205" evidence="3"/>
<dbReference type="Proteomes" id="UP001199644">
    <property type="component" value="Unassembled WGS sequence"/>
</dbReference>
<gene>
    <name evidence="3" type="ORF">LZC39_13265</name>
</gene>
<dbReference type="AlphaFoldDB" id="A0AAW5EJ94"/>
<feature type="domain" description="IMP dehydrogenase/GMP reductase" evidence="2">
    <location>
        <begin position="7"/>
        <end position="62"/>
    </location>
</feature>
<proteinExistence type="inferred from homology"/>
<dbReference type="RefSeq" id="WP_221682094.1">
    <property type="nucleotide sequence ID" value="NZ_JAJUOL010000625.1"/>
</dbReference>
<dbReference type="SUPFAM" id="SSF51412">
    <property type="entry name" value="Inosine monophosphate dehydrogenase (IMPDH)"/>
    <property type="match status" value="1"/>
</dbReference>
<dbReference type="Pfam" id="PF00478">
    <property type="entry name" value="IMPDH"/>
    <property type="match status" value="1"/>
</dbReference>
<sequence>MNIIKRALTFEDVLLRPCYSEVLPKQVKIHTKLTKNITLNMPLISAAMDTVTEHRAAIMMAR</sequence>
<dbReference type="EMBL" id="JAJUOL010000625">
    <property type="protein sequence ID" value="MCH3853060.1"/>
    <property type="molecule type" value="Genomic_DNA"/>
</dbReference>
<dbReference type="Gene3D" id="3.20.20.70">
    <property type="entry name" value="Aldolase class I"/>
    <property type="match status" value="1"/>
</dbReference>
<name>A0AAW5EJ94_CAMJU</name>
<protein>
    <submittedName>
        <fullName evidence="3">IMP dehydrogenase</fullName>
        <ecNumber evidence="3">1.1.1.205</ecNumber>
    </submittedName>
</protein>
<comment type="similarity">
    <text evidence="1">Belongs to the IMPDH/GMPR family.</text>
</comment>
<evidence type="ECO:0000313" key="4">
    <source>
        <dbReference type="Proteomes" id="UP001199644"/>
    </source>
</evidence>
<evidence type="ECO:0000313" key="3">
    <source>
        <dbReference type="EMBL" id="MCH3853060.1"/>
    </source>
</evidence>
<feature type="non-terminal residue" evidence="3">
    <location>
        <position position="62"/>
    </location>
</feature>
<dbReference type="PANTHER" id="PTHR11911:SF111">
    <property type="entry name" value="INOSINE-5'-MONOPHOSPHATE DEHYDROGENASE"/>
    <property type="match status" value="1"/>
</dbReference>
<evidence type="ECO:0000256" key="1">
    <source>
        <dbReference type="ARBA" id="ARBA00005502"/>
    </source>
</evidence>
<evidence type="ECO:0000259" key="2">
    <source>
        <dbReference type="Pfam" id="PF00478"/>
    </source>
</evidence>
<organism evidence="3 4">
    <name type="scientific">Campylobacter jejuni</name>
    <dbReference type="NCBI Taxonomy" id="197"/>
    <lineage>
        <taxon>Bacteria</taxon>
        <taxon>Pseudomonadati</taxon>
        <taxon>Campylobacterota</taxon>
        <taxon>Epsilonproteobacteria</taxon>
        <taxon>Campylobacterales</taxon>
        <taxon>Campylobacteraceae</taxon>
        <taxon>Campylobacter</taxon>
    </lineage>
</organism>